<dbReference type="PROSITE" id="PS00166">
    <property type="entry name" value="ENOYL_COA_HYDRATASE"/>
    <property type="match status" value="1"/>
</dbReference>
<dbReference type="AlphaFoldDB" id="A0A427Y867"/>
<dbReference type="InterPro" id="IPR018376">
    <property type="entry name" value="Enoyl-CoA_hyd/isom_CS"/>
</dbReference>
<dbReference type="OrthoDB" id="410701at2759"/>
<dbReference type="Gene3D" id="3.90.226.10">
    <property type="entry name" value="2-enoyl-CoA Hydratase, Chain A, domain 1"/>
    <property type="match status" value="1"/>
</dbReference>
<proteinExistence type="inferred from homology"/>
<evidence type="ECO:0000256" key="3">
    <source>
        <dbReference type="RuleBase" id="RU003707"/>
    </source>
</evidence>
<keyword evidence="2" id="KW-0456">Lyase</keyword>
<dbReference type="Pfam" id="PF00378">
    <property type="entry name" value="ECH_1"/>
    <property type="match status" value="1"/>
</dbReference>
<dbReference type="InterPro" id="IPR029045">
    <property type="entry name" value="ClpP/crotonase-like_dom_sf"/>
</dbReference>
<reference evidence="4 5" key="1">
    <citation type="submission" date="2018-11" db="EMBL/GenBank/DDBJ databases">
        <title>Genome sequence of Saitozyma podzolica DSM 27192.</title>
        <authorList>
            <person name="Aliyu H."/>
            <person name="Gorte O."/>
            <person name="Ochsenreither K."/>
        </authorList>
    </citation>
    <scope>NUCLEOTIDE SEQUENCE [LARGE SCALE GENOMIC DNA]</scope>
    <source>
        <strain evidence="4 5">DSM 27192</strain>
    </source>
</reference>
<dbReference type="STRING" id="1890683.A0A427Y867"/>
<dbReference type="InterPro" id="IPR001753">
    <property type="entry name" value="Enoyl-CoA_hydra/iso"/>
</dbReference>
<dbReference type="Proteomes" id="UP000279259">
    <property type="component" value="Unassembled WGS sequence"/>
</dbReference>
<name>A0A427Y867_9TREE</name>
<comment type="similarity">
    <text evidence="1 3">Belongs to the enoyl-CoA hydratase/isomerase family.</text>
</comment>
<dbReference type="InterPro" id="IPR014748">
    <property type="entry name" value="Enoyl-CoA_hydra_C"/>
</dbReference>
<evidence type="ECO:0000313" key="4">
    <source>
        <dbReference type="EMBL" id="RSH87286.1"/>
    </source>
</evidence>
<dbReference type="CDD" id="cd06558">
    <property type="entry name" value="crotonase-like"/>
    <property type="match status" value="1"/>
</dbReference>
<evidence type="ECO:0000256" key="1">
    <source>
        <dbReference type="ARBA" id="ARBA00005254"/>
    </source>
</evidence>
<protein>
    <submittedName>
        <fullName evidence="4">Uncharacterized protein</fullName>
    </submittedName>
</protein>
<dbReference type="FunFam" id="3.90.226.10:FF:000009">
    <property type="entry name" value="Carnitinyl-CoA dehydratase"/>
    <property type="match status" value="1"/>
</dbReference>
<organism evidence="4 5">
    <name type="scientific">Saitozyma podzolica</name>
    <dbReference type="NCBI Taxonomy" id="1890683"/>
    <lineage>
        <taxon>Eukaryota</taxon>
        <taxon>Fungi</taxon>
        <taxon>Dikarya</taxon>
        <taxon>Basidiomycota</taxon>
        <taxon>Agaricomycotina</taxon>
        <taxon>Tremellomycetes</taxon>
        <taxon>Tremellales</taxon>
        <taxon>Trimorphomycetaceae</taxon>
        <taxon>Saitozyma</taxon>
    </lineage>
</organism>
<evidence type="ECO:0000313" key="5">
    <source>
        <dbReference type="Proteomes" id="UP000279259"/>
    </source>
</evidence>
<dbReference type="GO" id="GO:0005739">
    <property type="term" value="C:mitochondrion"/>
    <property type="evidence" value="ECO:0007669"/>
    <property type="project" value="TreeGrafter"/>
</dbReference>
<dbReference type="SUPFAM" id="SSF52096">
    <property type="entry name" value="ClpP/crotonase"/>
    <property type="match status" value="1"/>
</dbReference>
<keyword evidence="5" id="KW-1185">Reference proteome</keyword>
<accession>A0A427Y867</accession>
<evidence type="ECO:0000256" key="2">
    <source>
        <dbReference type="ARBA" id="ARBA00023239"/>
    </source>
</evidence>
<dbReference type="GO" id="GO:0016836">
    <property type="term" value="F:hydro-lyase activity"/>
    <property type="evidence" value="ECO:0007669"/>
    <property type="project" value="UniProtKB-ARBA"/>
</dbReference>
<dbReference type="EMBL" id="RSCD01000017">
    <property type="protein sequence ID" value="RSH87286.1"/>
    <property type="molecule type" value="Genomic_DNA"/>
</dbReference>
<dbReference type="GO" id="GO:0006635">
    <property type="term" value="P:fatty acid beta-oxidation"/>
    <property type="evidence" value="ECO:0007669"/>
    <property type="project" value="TreeGrafter"/>
</dbReference>
<dbReference type="FunFam" id="1.10.12.10:FF:000001">
    <property type="entry name" value="Probable enoyl-CoA hydratase, mitochondrial"/>
    <property type="match status" value="1"/>
</dbReference>
<sequence>MPSLPLSSPLPRLRPLLRPLLRPRAYSIASKPHAYLTPFLSHPSLEFAGNTEGLQGVSCLVMDRPEVKNALSTRMVMEMRESIASVSEDKSARLLLLHTPHPAIFCAGADLRERRTMSSGQVAAFLDSLRSLLMEMEELRVPTIAVVDGFAMGGGCELALGCDLRVGGEHTKLALPETKLGIIPGAGGTQRLTHLVGAARAKELIFTGKRIDGSEAERIGLVNVCAKSPNTAMDEALLLCSQILTSAPLALAAAKSAITSAPHLPLPAGLDLERTLYDPLLLTEDRQEGLRAFAEKRTARFQGR</sequence>
<gene>
    <name evidence="4" type="ORF">EHS25_003195</name>
</gene>
<dbReference type="Gene3D" id="1.10.12.10">
    <property type="entry name" value="Lyase 2-enoyl-coa Hydratase, Chain A, domain 2"/>
    <property type="match status" value="1"/>
</dbReference>
<dbReference type="PANTHER" id="PTHR11941">
    <property type="entry name" value="ENOYL-COA HYDRATASE-RELATED"/>
    <property type="match status" value="1"/>
</dbReference>
<dbReference type="PANTHER" id="PTHR11941:SF171">
    <property type="entry name" value="SD19268P"/>
    <property type="match status" value="1"/>
</dbReference>
<comment type="caution">
    <text evidence="4">The sequence shown here is derived from an EMBL/GenBank/DDBJ whole genome shotgun (WGS) entry which is preliminary data.</text>
</comment>